<keyword evidence="2" id="KW-1185">Reference proteome</keyword>
<accession>A0A6L2PEF5</accession>
<comment type="caution">
    <text evidence="1">The sequence shown here is derived from an EMBL/GenBank/DDBJ whole genome shotgun (WGS) entry which is preliminary data.</text>
</comment>
<dbReference type="InterPro" id="IPR036397">
    <property type="entry name" value="RNaseH_sf"/>
</dbReference>
<reference evidence="2" key="1">
    <citation type="submission" date="2020-01" db="EMBL/GenBank/DDBJ databases">
        <title>Draft genome sequence of the Termite Coptotermes fromosanus.</title>
        <authorList>
            <person name="Itakura S."/>
            <person name="Yosikawa Y."/>
            <person name="Umezawa K."/>
        </authorList>
    </citation>
    <scope>NUCLEOTIDE SEQUENCE [LARGE SCALE GENOMIC DNA]</scope>
</reference>
<organism evidence="1 2">
    <name type="scientific">Coptotermes formosanus</name>
    <name type="common">Formosan subterranean termite</name>
    <dbReference type="NCBI Taxonomy" id="36987"/>
    <lineage>
        <taxon>Eukaryota</taxon>
        <taxon>Metazoa</taxon>
        <taxon>Ecdysozoa</taxon>
        <taxon>Arthropoda</taxon>
        <taxon>Hexapoda</taxon>
        <taxon>Insecta</taxon>
        <taxon>Pterygota</taxon>
        <taxon>Neoptera</taxon>
        <taxon>Polyneoptera</taxon>
        <taxon>Dictyoptera</taxon>
        <taxon>Blattodea</taxon>
        <taxon>Blattoidea</taxon>
        <taxon>Termitoidae</taxon>
        <taxon>Rhinotermitidae</taxon>
        <taxon>Coptotermes</taxon>
    </lineage>
</organism>
<dbReference type="EMBL" id="BLKM01000267">
    <property type="protein sequence ID" value="GFG30943.1"/>
    <property type="molecule type" value="Genomic_DNA"/>
</dbReference>
<evidence type="ECO:0000313" key="1">
    <source>
        <dbReference type="EMBL" id="GFG30943.1"/>
    </source>
</evidence>
<dbReference type="AlphaFoldDB" id="A0A6L2PEF5"/>
<evidence type="ECO:0000313" key="2">
    <source>
        <dbReference type="Proteomes" id="UP000502823"/>
    </source>
</evidence>
<dbReference type="Proteomes" id="UP000502823">
    <property type="component" value="Unassembled WGS sequence"/>
</dbReference>
<protein>
    <recommendedName>
        <fullName evidence="3">Tc1-like transposase DDE domain-containing protein</fullName>
    </recommendedName>
</protein>
<sequence length="125" mass="14473">MSNAYGVVYCESVPQRRTLNHHYCVVTLRHLQERETRNSGRGDWFLFKTTLVWSVREFLAAANKMNVVLRPPHSPDILQCHFILYPALSKALKGSRFTDVNMIQVKSGYALADFKVMHFAKCLER</sequence>
<name>A0A6L2PEF5_COPFO</name>
<dbReference type="GO" id="GO:0003676">
    <property type="term" value="F:nucleic acid binding"/>
    <property type="evidence" value="ECO:0007669"/>
    <property type="project" value="InterPro"/>
</dbReference>
<dbReference type="Gene3D" id="3.30.420.10">
    <property type="entry name" value="Ribonuclease H-like superfamily/Ribonuclease H"/>
    <property type="match status" value="1"/>
</dbReference>
<dbReference type="InParanoid" id="A0A6L2PEF5"/>
<evidence type="ECO:0008006" key="3">
    <source>
        <dbReference type="Google" id="ProtNLM"/>
    </source>
</evidence>
<gene>
    <name evidence="1" type="ORF">Cfor_04041</name>
</gene>
<proteinExistence type="predicted"/>